<organism evidence="2 3">
    <name type="scientific">Agrobacterium deltaense Zutra 3/1</name>
    <dbReference type="NCBI Taxonomy" id="1183427"/>
    <lineage>
        <taxon>Bacteria</taxon>
        <taxon>Pseudomonadati</taxon>
        <taxon>Pseudomonadota</taxon>
        <taxon>Alphaproteobacteria</taxon>
        <taxon>Hyphomicrobiales</taxon>
        <taxon>Rhizobiaceae</taxon>
        <taxon>Rhizobium/Agrobacterium group</taxon>
        <taxon>Agrobacterium</taxon>
    </lineage>
</organism>
<accession>A0A1S7RU90</accession>
<reference evidence="2 3" key="1">
    <citation type="submission" date="2016-01" db="EMBL/GenBank/DDBJ databases">
        <authorList>
            <person name="Oliw E.H."/>
        </authorList>
    </citation>
    <scope>NUCLEOTIDE SEQUENCE [LARGE SCALE GENOMIC DNA]</scope>
    <source>
        <strain evidence="2 3">Zutra 3-1</strain>
    </source>
</reference>
<sequence>MRGRQSLQPSCVLGLHSPEILTLTNIALFGVPVFSGVTRKNDGRQFGEVIKWLAEEATIYSWGGNNAYLHGPARACRRFRCGYRRGTS</sequence>
<evidence type="ECO:0000256" key="1">
    <source>
        <dbReference type="SAM" id="Phobius"/>
    </source>
</evidence>
<proteinExistence type="predicted"/>
<protein>
    <submittedName>
        <fullName evidence="2">Uncharacterized protein</fullName>
    </submittedName>
</protein>
<name>A0A1S7RU90_9HYPH</name>
<evidence type="ECO:0000313" key="3">
    <source>
        <dbReference type="Proteomes" id="UP000191987"/>
    </source>
</evidence>
<evidence type="ECO:0000313" key="2">
    <source>
        <dbReference type="EMBL" id="CUX57094.1"/>
    </source>
</evidence>
<gene>
    <name evidence="2" type="ORF">AGR7C_Lc220120</name>
</gene>
<keyword evidence="1" id="KW-0472">Membrane</keyword>
<keyword evidence="1" id="KW-1133">Transmembrane helix</keyword>
<dbReference type="EMBL" id="FBWG01000041">
    <property type="protein sequence ID" value="CUX57094.1"/>
    <property type="molecule type" value="Genomic_DNA"/>
</dbReference>
<dbReference type="Proteomes" id="UP000191987">
    <property type="component" value="Unassembled WGS sequence"/>
</dbReference>
<feature type="transmembrane region" description="Helical" evidence="1">
    <location>
        <begin position="20"/>
        <end position="37"/>
    </location>
</feature>
<dbReference type="AlphaFoldDB" id="A0A1S7RU90"/>
<keyword evidence="1" id="KW-0812">Transmembrane</keyword>